<gene>
    <name evidence="2" type="ORF">QBC36DRAFT_104389</name>
</gene>
<sequence length="195" mass="21092">MSLLPRLWIEASLLPSLHSALEIIHLINMASPTSKPTPYSEQEIPSDPPPSYESTLPQQSQSQSRPPDQQPEPGSPALSSQDSRAPLHVRGSYRPQPPMTLDGLFKDERYAKYQDKPGCLCSSTGGCIFSRNGGCLFSDREGCLCSDRNGCIFSDRGGCIFSDRGGCFFSDRGGCLFGDRGGCCCSDGGTDLWQG</sequence>
<comment type="caution">
    <text evidence="2">The sequence shown here is derived from an EMBL/GenBank/DDBJ whole genome shotgun (WGS) entry which is preliminary data.</text>
</comment>
<evidence type="ECO:0000313" key="3">
    <source>
        <dbReference type="Proteomes" id="UP001302321"/>
    </source>
</evidence>
<proteinExistence type="predicted"/>
<feature type="region of interest" description="Disordered" evidence="1">
    <location>
        <begin position="33"/>
        <end position="100"/>
    </location>
</feature>
<keyword evidence="3" id="KW-1185">Reference proteome</keyword>
<organism evidence="2 3">
    <name type="scientific">Triangularia setosa</name>
    <dbReference type="NCBI Taxonomy" id="2587417"/>
    <lineage>
        <taxon>Eukaryota</taxon>
        <taxon>Fungi</taxon>
        <taxon>Dikarya</taxon>
        <taxon>Ascomycota</taxon>
        <taxon>Pezizomycotina</taxon>
        <taxon>Sordariomycetes</taxon>
        <taxon>Sordariomycetidae</taxon>
        <taxon>Sordariales</taxon>
        <taxon>Podosporaceae</taxon>
        <taxon>Triangularia</taxon>
    </lineage>
</organism>
<protein>
    <submittedName>
        <fullName evidence="2">Uncharacterized protein</fullName>
    </submittedName>
</protein>
<evidence type="ECO:0000256" key="1">
    <source>
        <dbReference type="SAM" id="MobiDB-lite"/>
    </source>
</evidence>
<dbReference type="AlphaFoldDB" id="A0AAN6VWI8"/>
<reference evidence="2" key="1">
    <citation type="journal article" date="2023" name="Mol. Phylogenet. Evol.">
        <title>Genome-scale phylogeny and comparative genomics of the fungal order Sordariales.</title>
        <authorList>
            <person name="Hensen N."/>
            <person name="Bonometti L."/>
            <person name="Westerberg I."/>
            <person name="Brannstrom I.O."/>
            <person name="Guillou S."/>
            <person name="Cros-Aarteil S."/>
            <person name="Calhoun S."/>
            <person name="Haridas S."/>
            <person name="Kuo A."/>
            <person name="Mondo S."/>
            <person name="Pangilinan J."/>
            <person name="Riley R."/>
            <person name="LaButti K."/>
            <person name="Andreopoulos B."/>
            <person name="Lipzen A."/>
            <person name="Chen C."/>
            <person name="Yan M."/>
            <person name="Daum C."/>
            <person name="Ng V."/>
            <person name="Clum A."/>
            <person name="Steindorff A."/>
            <person name="Ohm R.A."/>
            <person name="Martin F."/>
            <person name="Silar P."/>
            <person name="Natvig D.O."/>
            <person name="Lalanne C."/>
            <person name="Gautier V."/>
            <person name="Ament-Velasquez S.L."/>
            <person name="Kruys A."/>
            <person name="Hutchinson M.I."/>
            <person name="Powell A.J."/>
            <person name="Barry K."/>
            <person name="Miller A.N."/>
            <person name="Grigoriev I.V."/>
            <person name="Debuchy R."/>
            <person name="Gladieux P."/>
            <person name="Hiltunen Thoren M."/>
            <person name="Johannesson H."/>
        </authorList>
    </citation>
    <scope>NUCLEOTIDE SEQUENCE</scope>
    <source>
        <strain evidence="2">CBS 892.96</strain>
    </source>
</reference>
<evidence type="ECO:0000313" key="2">
    <source>
        <dbReference type="EMBL" id="KAK4171094.1"/>
    </source>
</evidence>
<dbReference type="Proteomes" id="UP001302321">
    <property type="component" value="Unassembled WGS sequence"/>
</dbReference>
<dbReference type="EMBL" id="MU866643">
    <property type="protein sequence ID" value="KAK4171094.1"/>
    <property type="molecule type" value="Genomic_DNA"/>
</dbReference>
<name>A0AAN6VWI8_9PEZI</name>
<accession>A0AAN6VWI8</accession>
<reference evidence="2" key="2">
    <citation type="submission" date="2023-05" db="EMBL/GenBank/DDBJ databases">
        <authorList>
            <consortium name="Lawrence Berkeley National Laboratory"/>
            <person name="Steindorff A."/>
            <person name="Hensen N."/>
            <person name="Bonometti L."/>
            <person name="Westerberg I."/>
            <person name="Brannstrom I.O."/>
            <person name="Guillou S."/>
            <person name="Cros-Aarteil S."/>
            <person name="Calhoun S."/>
            <person name="Haridas S."/>
            <person name="Kuo A."/>
            <person name="Mondo S."/>
            <person name="Pangilinan J."/>
            <person name="Riley R."/>
            <person name="Labutti K."/>
            <person name="Andreopoulos B."/>
            <person name="Lipzen A."/>
            <person name="Chen C."/>
            <person name="Yanf M."/>
            <person name="Daum C."/>
            <person name="Ng V."/>
            <person name="Clum A."/>
            <person name="Ohm R."/>
            <person name="Martin F."/>
            <person name="Silar P."/>
            <person name="Natvig D."/>
            <person name="Lalanne C."/>
            <person name="Gautier V."/>
            <person name="Ament-Velasquez S.L."/>
            <person name="Kruys A."/>
            <person name="Hutchinson M.I."/>
            <person name="Powell A.J."/>
            <person name="Barry K."/>
            <person name="Miller A.N."/>
            <person name="Grigoriev I.V."/>
            <person name="Debuchy R."/>
            <person name="Gladieux P."/>
            <person name="Thoren M.H."/>
            <person name="Johannesson H."/>
        </authorList>
    </citation>
    <scope>NUCLEOTIDE SEQUENCE</scope>
    <source>
        <strain evidence="2">CBS 892.96</strain>
    </source>
</reference>
<feature type="compositionally biased region" description="Low complexity" evidence="1">
    <location>
        <begin position="57"/>
        <end position="67"/>
    </location>
</feature>